<accession>A0A139WTE4</accession>
<dbReference type="SUPFAM" id="SSF52540">
    <property type="entry name" value="P-loop containing nucleoside triphosphate hydrolases"/>
    <property type="match status" value="1"/>
</dbReference>
<evidence type="ECO:0000313" key="5">
    <source>
        <dbReference type="Proteomes" id="UP000076925"/>
    </source>
</evidence>
<evidence type="ECO:0000313" key="4">
    <source>
        <dbReference type="EMBL" id="KYC35708.1"/>
    </source>
</evidence>
<comment type="subunit">
    <text evidence="2">Heterodimer of SbcC and SbcD.</text>
</comment>
<comment type="caution">
    <text evidence="4">The sequence shown here is derived from an EMBL/GenBank/DDBJ whole genome shotgun (WGS) entry which is preliminary data.</text>
</comment>
<dbReference type="STRING" id="128403.WA1_07840"/>
<evidence type="ECO:0000256" key="3">
    <source>
        <dbReference type="ARBA" id="ARBA00013368"/>
    </source>
</evidence>
<dbReference type="Proteomes" id="UP000076925">
    <property type="component" value="Unassembled WGS sequence"/>
</dbReference>
<dbReference type="Gene3D" id="3.40.50.300">
    <property type="entry name" value="P-loop containing nucleotide triphosphate hydrolases"/>
    <property type="match status" value="1"/>
</dbReference>
<evidence type="ECO:0000256" key="2">
    <source>
        <dbReference type="ARBA" id="ARBA00011322"/>
    </source>
</evidence>
<dbReference type="InterPro" id="IPR027417">
    <property type="entry name" value="P-loop_NTPase"/>
</dbReference>
<protein>
    <recommendedName>
        <fullName evidence="3">Nuclease SbcCD subunit C</fullName>
    </recommendedName>
</protein>
<dbReference type="Pfam" id="PF13558">
    <property type="entry name" value="SbcC_Walker_B"/>
    <property type="match status" value="1"/>
</dbReference>
<keyword evidence="5" id="KW-1185">Reference proteome</keyword>
<dbReference type="AlphaFoldDB" id="A0A139WTE4"/>
<dbReference type="PANTHER" id="PTHR32114">
    <property type="entry name" value="ABC TRANSPORTER ABCH.3"/>
    <property type="match status" value="1"/>
</dbReference>
<dbReference type="EMBL" id="ANNX02000051">
    <property type="protein sequence ID" value="KYC35708.1"/>
    <property type="molecule type" value="Genomic_DNA"/>
</dbReference>
<gene>
    <name evidence="4" type="ORF">WA1_07840</name>
</gene>
<dbReference type="OrthoDB" id="9795626at2"/>
<dbReference type="RefSeq" id="WP_017749077.1">
    <property type="nucleotide sequence ID" value="NZ_KQ976354.1"/>
</dbReference>
<evidence type="ECO:0000256" key="1">
    <source>
        <dbReference type="ARBA" id="ARBA00006930"/>
    </source>
</evidence>
<sequence>MHLLRRAEQAIVQLANEILDGLSRGKMRLELRGEAEESSGESSKALDLVAYNQEIGSYPTPIAQISGSQRFRVAVSLALAIGQYVGQGARHIESVIIDEGFGSLDKNGRDDMIQELNELQHRLARIILVSHLEDFSCAFSNGYAIELVNQASKVRLLEPV</sequence>
<proteinExistence type="inferred from homology"/>
<dbReference type="PANTHER" id="PTHR32114:SF2">
    <property type="entry name" value="ABC TRANSPORTER ABCH.3"/>
    <property type="match status" value="1"/>
</dbReference>
<organism evidence="4 5">
    <name type="scientific">Scytonema hofmannii PCC 7110</name>
    <dbReference type="NCBI Taxonomy" id="128403"/>
    <lineage>
        <taxon>Bacteria</taxon>
        <taxon>Bacillati</taxon>
        <taxon>Cyanobacteriota</taxon>
        <taxon>Cyanophyceae</taxon>
        <taxon>Nostocales</taxon>
        <taxon>Scytonemataceae</taxon>
        <taxon>Scytonema</taxon>
    </lineage>
</organism>
<name>A0A139WTE4_9CYAN</name>
<reference evidence="4 5" key="1">
    <citation type="journal article" date="2013" name="Genome Biol. Evol.">
        <title>Genomes of Stigonematalean cyanobacteria (subsection V) and the evolution of oxygenic photosynthesis from prokaryotes to plastids.</title>
        <authorList>
            <person name="Dagan T."/>
            <person name="Roettger M."/>
            <person name="Stucken K."/>
            <person name="Landan G."/>
            <person name="Koch R."/>
            <person name="Major P."/>
            <person name="Gould S.B."/>
            <person name="Goremykin V.V."/>
            <person name="Rippka R."/>
            <person name="Tandeau de Marsac N."/>
            <person name="Gugger M."/>
            <person name="Lockhart P.J."/>
            <person name="Allen J.F."/>
            <person name="Brune I."/>
            <person name="Maus I."/>
            <person name="Puhler A."/>
            <person name="Martin W.F."/>
        </authorList>
    </citation>
    <scope>NUCLEOTIDE SEQUENCE [LARGE SCALE GENOMIC DNA]</scope>
    <source>
        <strain evidence="4 5">PCC 7110</strain>
    </source>
</reference>
<comment type="similarity">
    <text evidence="1">Belongs to the SMC family. SbcC subfamily.</text>
</comment>